<dbReference type="AlphaFoldDB" id="A0A8E2J3P6"/>
<name>A0A8E2J3P6_9APHY</name>
<gene>
    <name evidence="1" type="ORF">OBBRIDRAFT_216493</name>
</gene>
<protein>
    <submittedName>
        <fullName evidence="1">Uncharacterized protein</fullName>
    </submittedName>
</protein>
<dbReference type="Proteomes" id="UP000250043">
    <property type="component" value="Unassembled WGS sequence"/>
</dbReference>
<organism evidence="1 2">
    <name type="scientific">Obba rivulosa</name>
    <dbReference type="NCBI Taxonomy" id="1052685"/>
    <lineage>
        <taxon>Eukaryota</taxon>
        <taxon>Fungi</taxon>
        <taxon>Dikarya</taxon>
        <taxon>Basidiomycota</taxon>
        <taxon>Agaricomycotina</taxon>
        <taxon>Agaricomycetes</taxon>
        <taxon>Polyporales</taxon>
        <taxon>Gelatoporiaceae</taxon>
        <taxon>Obba</taxon>
    </lineage>
</organism>
<evidence type="ECO:0000313" key="2">
    <source>
        <dbReference type="Proteomes" id="UP000250043"/>
    </source>
</evidence>
<proteinExistence type="predicted"/>
<keyword evidence="2" id="KW-1185">Reference proteome</keyword>
<sequence>MVLRSSLAYHNPDEPSPRSLPPVLSCFSCMLLIQISRVSSVDFQIHAGGEYLEYFQVSRSNLCLATAGANWARHDSADVPGGV</sequence>
<reference evidence="1 2" key="1">
    <citation type="submission" date="2016-07" db="EMBL/GenBank/DDBJ databases">
        <title>Draft genome of the white-rot fungus Obba rivulosa 3A-2.</title>
        <authorList>
            <consortium name="DOE Joint Genome Institute"/>
            <person name="Miettinen O."/>
            <person name="Riley R."/>
            <person name="Acob R."/>
            <person name="Barry K."/>
            <person name="Cullen D."/>
            <person name="De Vries R."/>
            <person name="Hainaut M."/>
            <person name="Hatakka A."/>
            <person name="Henrissat B."/>
            <person name="Hilden K."/>
            <person name="Kuo R."/>
            <person name="Labutti K."/>
            <person name="Lipzen A."/>
            <person name="Makela M.R."/>
            <person name="Sandor L."/>
            <person name="Spatafora J.W."/>
            <person name="Grigoriev I.V."/>
            <person name="Hibbett D.S."/>
        </authorList>
    </citation>
    <scope>NUCLEOTIDE SEQUENCE [LARGE SCALE GENOMIC DNA]</scope>
    <source>
        <strain evidence="1 2">3A-2</strain>
    </source>
</reference>
<dbReference type="EMBL" id="KV722348">
    <property type="protein sequence ID" value="OCH94010.1"/>
    <property type="molecule type" value="Genomic_DNA"/>
</dbReference>
<accession>A0A8E2J3P6</accession>
<evidence type="ECO:0000313" key="1">
    <source>
        <dbReference type="EMBL" id="OCH94010.1"/>
    </source>
</evidence>